<evidence type="ECO:0000256" key="3">
    <source>
        <dbReference type="ARBA" id="ARBA00023125"/>
    </source>
</evidence>
<keyword evidence="3 5" id="KW-0238">DNA-binding</keyword>
<organism evidence="8 9">
    <name type="scientific">Candidatus Woesebacteria bacterium RIFCSPHIGHO2_01_FULL_40_22</name>
    <dbReference type="NCBI Taxonomy" id="1802499"/>
    <lineage>
        <taxon>Bacteria</taxon>
        <taxon>Candidatus Woeseibacteriota</taxon>
    </lineage>
</organism>
<dbReference type="Gene3D" id="1.10.150.130">
    <property type="match status" value="1"/>
</dbReference>
<gene>
    <name evidence="8" type="ORF">A2628_00420</name>
</gene>
<evidence type="ECO:0008006" key="10">
    <source>
        <dbReference type="Google" id="ProtNLM"/>
    </source>
</evidence>
<dbReference type="Gene3D" id="1.10.443.10">
    <property type="entry name" value="Intergrase catalytic core"/>
    <property type="match status" value="1"/>
</dbReference>
<dbReference type="InterPro" id="IPR002104">
    <property type="entry name" value="Integrase_catalytic"/>
</dbReference>
<evidence type="ECO:0000259" key="6">
    <source>
        <dbReference type="PROSITE" id="PS51898"/>
    </source>
</evidence>
<evidence type="ECO:0000313" key="9">
    <source>
        <dbReference type="Proteomes" id="UP000179221"/>
    </source>
</evidence>
<dbReference type="InterPro" id="IPR010998">
    <property type="entry name" value="Integrase_recombinase_N"/>
</dbReference>
<accession>A0A1F7YF87</accession>
<comment type="caution">
    <text evidence="8">The sequence shown here is derived from an EMBL/GenBank/DDBJ whole genome shotgun (WGS) entry which is preliminary data.</text>
</comment>
<dbReference type="PANTHER" id="PTHR30349">
    <property type="entry name" value="PHAGE INTEGRASE-RELATED"/>
    <property type="match status" value="1"/>
</dbReference>
<feature type="domain" description="Tyr recombinase" evidence="6">
    <location>
        <begin position="111"/>
        <end position="295"/>
    </location>
</feature>
<evidence type="ECO:0000256" key="1">
    <source>
        <dbReference type="ARBA" id="ARBA00008857"/>
    </source>
</evidence>
<dbReference type="InterPro" id="IPR011010">
    <property type="entry name" value="DNA_brk_join_enz"/>
</dbReference>
<dbReference type="AlphaFoldDB" id="A0A1F7YF87"/>
<dbReference type="PANTHER" id="PTHR30349:SF41">
    <property type="entry name" value="INTEGRASE_RECOMBINASE PROTEIN MJ0367-RELATED"/>
    <property type="match status" value="1"/>
</dbReference>
<feature type="domain" description="Core-binding (CB)" evidence="7">
    <location>
        <begin position="4"/>
        <end position="91"/>
    </location>
</feature>
<evidence type="ECO:0000313" key="8">
    <source>
        <dbReference type="EMBL" id="OGM25996.1"/>
    </source>
</evidence>
<keyword evidence="2" id="KW-0229">DNA integration</keyword>
<dbReference type="SUPFAM" id="SSF56349">
    <property type="entry name" value="DNA breaking-rejoining enzymes"/>
    <property type="match status" value="1"/>
</dbReference>
<name>A0A1F7YF87_9BACT</name>
<evidence type="ECO:0000256" key="5">
    <source>
        <dbReference type="PROSITE-ProRule" id="PRU01248"/>
    </source>
</evidence>
<sequence length="299" mass="34976">MSSYKLETAINGFLGYLRSVKRLSNRTIKAYQYDLTSFLGYFRDNNVLDIEDISKEHINQYLSCITLSKTGSTANYNRKLSCIRSFYNYLGQKGFNKAFIEEYRPVKNHSRQISYLTEVEKKKFIDTVKYHSTPFYKIRDLSIISLFLNTGIRVSELVNLRIDDIDFRKEGFSYIRITRKGGSEETLPLSNEVAKRIQKYLKKRPQIKERRVFIGRKGTNLQANSIYYLVKKYLRKADINKKKMGPHMLRHTVGVSLLKKGVDLFTIQKILGHKRLDTTSVYLHVEPEDIERAINLITI</sequence>
<dbReference type="GO" id="GO:0006310">
    <property type="term" value="P:DNA recombination"/>
    <property type="evidence" value="ECO:0007669"/>
    <property type="project" value="UniProtKB-KW"/>
</dbReference>
<protein>
    <recommendedName>
        <fullName evidence="10">Integrase</fullName>
    </recommendedName>
</protein>
<dbReference type="PROSITE" id="PS51898">
    <property type="entry name" value="TYR_RECOMBINASE"/>
    <property type="match status" value="1"/>
</dbReference>
<reference evidence="8 9" key="1">
    <citation type="journal article" date="2016" name="Nat. Commun.">
        <title>Thousands of microbial genomes shed light on interconnected biogeochemical processes in an aquifer system.</title>
        <authorList>
            <person name="Anantharaman K."/>
            <person name="Brown C.T."/>
            <person name="Hug L.A."/>
            <person name="Sharon I."/>
            <person name="Castelle C.J."/>
            <person name="Probst A.J."/>
            <person name="Thomas B.C."/>
            <person name="Singh A."/>
            <person name="Wilkins M.J."/>
            <person name="Karaoz U."/>
            <person name="Brodie E.L."/>
            <person name="Williams K.H."/>
            <person name="Hubbard S.S."/>
            <person name="Banfield J.F."/>
        </authorList>
    </citation>
    <scope>NUCLEOTIDE SEQUENCE [LARGE SCALE GENOMIC DNA]</scope>
</reference>
<dbReference type="PROSITE" id="PS51900">
    <property type="entry name" value="CB"/>
    <property type="match status" value="1"/>
</dbReference>
<dbReference type="InterPro" id="IPR044068">
    <property type="entry name" value="CB"/>
</dbReference>
<dbReference type="Pfam" id="PF02899">
    <property type="entry name" value="Phage_int_SAM_1"/>
    <property type="match status" value="1"/>
</dbReference>
<dbReference type="GO" id="GO:0015074">
    <property type="term" value="P:DNA integration"/>
    <property type="evidence" value="ECO:0007669"/>
    <property type="project" value="UniProtKB-KW"/>
</dbReference>
<proteinExistence type="inferred from homology"/>
<evidence type="ECO:0000256" key="2">
    <source>
        <dbReference type="ARBA" id="ARBA00022908"/>
    </source>
</evidence>
<dbReference type="GO" id="GO:0003677">
    <property type="term" value="F:DNA binding"/>
    <property type="evidence" value="ECO:0007669"/>
    <property type="project" value="UniProtKB-UniRule"/>
</dbReference>
<keyword evidence="4" id="KW-0233">DNA recombination</keyword>
<dbReference type="EMBL" id="MGGL01000017">
    <property type="protein sequence ID" value="OGM25996.1"/>
    <property type="molecule type" value="Genomic_DNA"/>
</dbReference>
<dbReference type="InterPro" id="IPR050090">
    <property type="entry name" value="Tyrosine_recombinase_XerCD"/>
</dbReference>
<evidence type="ECO:0000256" key="4">
    <source>
        <dbReference type="ARBA" id="ARBA00023172"/>
    </source>
</evidence>
<comment type="similarity">
    <text evidence="1">Belongs to the 'phage' integrase family.</text>
</comment>
<dbReference type="Proteomes" id="UP000179221">
    <property type="component" value="Unassembled WGS sequence"/>
</dbReference>
<dbReference type="InterPro" id="IPR013762">
    <property type="entry name" value="Integrase-like_cat_sf"/>
</dbReference>
<evidence type="ECO:0000259" key="7">
    <source>
        <dbReference type="PROSITE" id="PS51900"/>
    </source>
</evidence>
<dbReference type="Pfam" id="PF00589">
    <property type="entry name" value="Phage_integrase"/>
    <property type="match status" value="1"/>
</dbReference>
<dbReference type="InterPro" id="IPR004107">
    <property type="entry name" value="Integrase_SAM-like_N"/>
</dbReference>